<dbReference type="Proteomes" id="UP000252415">
    <property type="component" value="Unassembled WGS sequence"/>
</dbReference>
<dbReference type="InterPro" id="IPR029044">
    <property type="entry name" value="Nucleotide-diphossugar_trans"/>
</dbReference>
<dbReference type="Gene3D" id="3.90.550.10">
    <property type="entry name" value="Spore Coat Polysaccharide Biosynthesis Protein SpsA, Chain A"/>
    <property type="match status" value="1"/>
</dbReference>
<comment type="caution">
    <text evidence="2">The sequence shown here is derived from an EMBL/GenBank/DDBJ whole genome shotgun (WGS) entry which is preliminary data.</text>
</comment>
<reference evidence="2 3" key="1">
    <citation type="submission" date="2018-07" db="EMBL/GenBank/DDBJ databases">
        <title>Genomic Encyclopedia of Type Strains, Phase III (KMG-III): the genomes of soil and plant-associated and newly described type strains.</title>
        <authorList>
            <person name="Whitman W."/>
        </authorList>
    </citation>
    <scope>NUCLEOTIDE SEQUENCE [LARGE SCALE GENOMIC DNA]</scope>
    <source>
        <strain evidence="2 3">CECT 7506</strain>
    </source>
</reference>
<dbReference type="SUPFAM" id="SSF53448">
    <property type="entry name" value="Nucleotide-diphospho-sugar transferases"/>
    <property type="match status" value="1"/>
</dbReference>
<dbReference type="Pfam" id="PF12804">
    <property type="entry name" value="NTP_transf_3"/>
    <property type="match status" value="1"/>
</dbReference>
<protein>
    <submittedName>
        <fullName evidence="2">Molybdenum cofactor cytidylyltransferase</fullName>
    </submittedName>
</protein>
<accession>A0A368W5A4</accession>
<proteinExistence type="predicted"/>
<dbReference type="GO" id="GO:0016779">
    <property type="term" value="F:nucleotidyltransferase activity"/>
    <property type="evidence" value="ECO:0007669"/>
    <property type="project" value="UniProtKB-KW"/>
</dbReference>
<name>A0A368W5A4_9BACL</name>
<organism evidence="2 3">
    <name type="scientific">Paenibacillus prosopidis</name>
    <dbReference type="NCBI Taxonomy" id="630520"/>
    <lineage>
        <taxon>Bacteria</taxon>
        <taxon>Bacillati</taxon>
        <taxon>Bacillota</taxon>
        <taxon>Bacilli</taxon>
        <taxon>Bacillales</taxon>
        <taxon>Paenibacillaceae</taxon>
        <taxon>Paenibacillus</taxon>
    </lineage>
</organism>
<dbReference type="EMBL" id="QPJD01000003">
    <property type="protein sequence ID" value="RCW50340.1"/>
    <property type="molecule type" value="Genomic_DNA"/>
</dbReference>
<dbReference type="PANTHER" id="PTHR43777">
    <property type="entry name" value="MOLYBDENUM COFACTOR CYTIDYLYLTRANSFERASE"/>
    <property type="match status" value="1"/>
</dbReference>
<keyword evidence="2" id="KW-0548">Nucleotidyltransferase</keyword>
<evidence type="ECO:0000313" key="2">
    <source>
        <dbReference type="EMBL" id="RCW50340.1"/>
    </source>
</evidence>
<feature type="domain" description="MobA-like NTP transferase" evidence="1">
    <location>
        <begin position="6"/>
        <end position="157"/>
    </location>
</feature>
<keyword evidence="3" id="KW-1185">Reference proteome</keyword>
<sequence>MLGSMAIRALSLSPLDSIAVVVHPDDPLDWLPALGNSAFSASPSAWPSIQVVTCTEASQGMSFSIRCGLKALIDDNPKLDAVVVVLADQPFITTGMIAELIGYLSERPELDYVATATDVGGEGEQNAILMPPAILSRSMFEVLLQLEGDAGARKLFGLPQFRGAALLAADRTTVFDVDTPADMVLATKQILGQTYIREHRF</sequence>
<dbReference type="PANTHER" id="PTHR43777:SF1">
    <property type="entry name" value="MOLYBDENUM COFACTOR CYTIDYLYLTRANSFERASE"/>
    <property type="match status" value="1"/>
</dbReference>
<dbReference type="AlphaFoldDB" id="A0A368W5A4"/>
<evidence type="ECO:0000313" key="3">
    <source>
        <dbReference type="Proteomes" id="UP000252415"/>
    </source>
</evidence>
<keyword evidence="2" id="KW-0808">Transferase</keyword>
<gene>
    <name evidence="2" type="ORF">DFP97_103361</name>
</gene>
<evidence type="ECO:0000259" key="1">
    <source>
        <dbReference type="Pfam" id="PF12804"/>
    </source>
</evidence>
<dbReference type="InterPro" id="IPR025877">
    <property type="entry name" value="MobA-like_NTP_Trfase"/>
</dbReference>